<feature type="compositionally biased region" description="Basic and acidic residues" evidence="3">
    <location>
        <begin position="87"/>
        <end position="96"/>
    </location>
</feature>
<dbReference type="PRINTS" id="PR00947">
    <property type="entry name" value="CUTICLE"/>
</dbReference>
<evidence type="ECO:0000256" key="2">
    <source>
        <dbReference type="PROSITE-ProRule" id="PRU00497"/>
    </source>
</evidence>
<reference evidence="4" key="1">
    <citation type="journal article" date="2020" name="J Insects Food Feed">
        <title>The yellow mealworm (Tenebrio molitor) genome: a resource for the emerging insects as food and feed industry.</title>
        <authorList>
            <person name="Eriksson T."/>
            <person name="Andere A."/>
            <person name="Kelstrup H."/>
            <person name="Emery V."/>
            <person name="Picard C."/>
        </authorList>
    </citation>
    <scope>NUCLEOTIDE SEQUENCE</scope>
    <source>
        <strain evidence="4">Stoneville</strain>
        <tissue evidence="4">Whole head</tissue>
    </source>
</reference>
<dbReference type="Pfam" id="PF00379">
    <property type="entry name" value="Chitin_bind_4"/>
    <property type="match status" value="1"/>
</dbReference>
<dbReference type="Proteomes" id="UP000719412">
    <property type="component" value="Unassembled WGS sequence"/>
</dbReference>
<dbReference type="PROSITE" id="PS51155">
    <property type="entry name" value="CHIT_BIND_RR_2"/>
    <property type="match status" value="1"/>
</dbReference>
<accession>A0A8J6L4Z5</accession>
<dbReference type="InterPro" id="IPR031311">
    <property type="entry name" value="CHIT_BIND_RR_consensus"/>
</dbReference>
<dbReference type="AlphaFoldDB" id="A0A8J6L4Z5"/>
<feature type="region of interest" description="Disordered" evidence="3">
    <location>
        <begin position="67"/>
        <end position="96"/>
    </location>
</feature>
<feature type="compositionally biased region" description="Gly residues" evidence="3">
    <location>
        <begin position="143"/>
        <end position="160"/>
    </location>
</feature>
<dbReference type="PROSITE" id="PS00233">
    <property type="entry name" value="CHIT_BIND_RR_1"/>
    <property type="match status" value="1"/>
</dbReference>
<protein>
    <submittedName>
        <fullName evidence="4">Uncharacterized protein</fullName>
    </submittedName>
</protein>
<sequence>MFAEIARRKIVEFGPDRISTCSLTMGKSDTLPTPLRGRQGSNPGRKGLPWMLCLLYSCCVIQKKEKRRREGGRGWPGKVPRSPAAPHTEKREKQADRKVTVIAALFGLATCAGLNSQYLPPGRSPGGAFGGQGNRFSSSSSYSGGGGGGGGGGRYSGGGQQVPILRLDNVNNGDGSYNYAYETGNGISAQERGQLKNPETQVADGSFTFQSPEGQQFTVTYIADENGFQPQGAHLPTPPPIPEAILRSIEQNRAEEASGGYQEYNAQCETGPRLVRQLKVLYDNLKRSTRKTVAEKHQCEYEAKLKAARNNAADDKKQLFKTGGGSAGGSKLTCTQEILLAELRSTFQKKLYLKQSQHLQRTHFLEQNQRPIPNLDLLPDLLIPNDS</sequence>
<organism evidence="4 5">
    <name type="scientific">Tenebrio molitor</name>
    <name type="common">Yellow mealworm beetle</name>
    <dbReference type="NCBI Taxonomy" id="7067"/>
    <lineage>
        <taxon>Eukaryota</taxon>
        <taxon>Metazoa</taxon>
        <taxon>Ecdysozoa</taxon>
        <taxon>Arthropoda</taxon>
        <taxon>Hexapoda</taxon>
        <taxon>Insecta</taxon>
        <taxon>Pterygota</taxon>
        <taxon>Neoptera</taxon>
        <taxon>Endopterygota</taxon>
        <taxon>Coleoptera</taxon>
        <taxon>Polyphaga</taxon>
        <taxon>Cucujiformia</taxon>
        <taxon>Tenebrionidae</taxon>
        <taxon>Tenebrio</taxon>
    </lineage>
</organism>
<gene>
    <name evidence="4" type="ORF">GEV33_014196</name>
</gene>
<dbReference type="GO" id="GO:0008010">
    <property type="term" value="F:structural constituent of chitin-based larval cuticle"/>
    <property type="evidence" value="ECO:0007669"/>
    <property type="project" value="TreeGrafter"/>
</dbReference>
<name>A0A8J6L4Z5_TENMO</name>
<dbReference type="PANTHER" id="PTHR10380:SF173">
    <property type="entry name" value="CUTICULAR PROTEIN 47EF, ISOFORM C-RELATED"/>
    <property type="match status" value="1"/>
</dbReference>
<feature type="region of interest" description="Disordered" evidence="3">
    <location>
        <begin position="125"/>
        <end position="161"/>
    </location>
</feature>
<dbReference type="PANTHER" id="PTHR10380">
    <property type="entry name" value="CUTICLE PROTEIN"/>
    <property type="match status" value="1"/>
</dbReference>
<dbReference type="InterPro" id="IPR000618">
    <property type="entry name" value="Insect_cuticle"/>
</dbReference>
<dbReference type="EMBL" id="JABDTM020028651">
    <property type="protein sequence ID" value="KAH0808595.1"/>
    <property type="molecule type" value="Genomic_DNA"/>
</dbReference>
<evidence type="ECO:0000256" key="1">
    <source>
        <dbReference type="ARBA" id="ARBA00022460"/>
    </source>
</evidence>
<keyword evidence="1 2" id="KW-0193">Cuticle</keyword>
<reference evidence="4" key="2">
    <citation type="submission" date="2021-08" db="EMBL/GenBank/DDBJ databases">
        <authorList>
            <person name="Eriksson T."/>
        </authorList>
    </citation>
    <scope>NUCLEOTIDE SEQUENCE</scope>
    <source>
        <strain evidence="4">Stoneville</strain>
        <tissue evidence="4">Whole head</tissue>
    </source>
</reference>
<keyword evidence="5" id="KW-1185">Reference proteome</keyword>
<dbReference type="GO" id="GO:0062129">
    <property type="term" value="C:chitin-based extracellular matrix"/>
    <property type="evidence" value="ECO:0007669"/>
    <property type="project" value="TreeGrafter"/>
</dbReference>
<evidence type="ECO:0000313" key="5">
    <source>
        <dbReference type="Proteomes" id="UP000719412"/>
    </source>
</evidence>
<dbReference type="InterPro" id="IPR050468">
    <property type="entry name" value="Cuticle_Struct_Prot"/>
</dbReference>
<comment type="caution">
    <text evidence="4">The sequence shown here is derived from an EMBL/GenBank/DDBJ whole genome shotgun (WGS) entry which is preliminary data.</text>
</comment>
<evidence type="ECO:0000313" key="4">
    <source>
        <dbReference type="EMBL" id="KAH0808595.1"/>
    </source>
</evidence>
<evidence type="ECO:0000256" key="3">
    <source>
        <dbReference type="SAM" id="MobiDB-lite"/>
    </source>
</evidence>
<proteinExistence type="predicted"/>